<dbReference type="PANTHER" id="PTHR32089">
    <property type="entry name" value="METHYL-ACCEPTING CHEMOTAXIS PROTEIN MCPB"/>
    <property type="match status" value="1"/>
</dbReference>
<feature type="domain" description="Methyl-accepting transducer" evidence="5">
    <location>
        <begin position="262"/>
        <end position="498"/>
    </location>
</feature>
<dbReference type="Pfam" id="PF00015">
    <property type="entry name" value="MCPsignal"/>
    <property type="match status" value="1"/>
</dbReference>
<dbReference type="PANTHER" id="PTHR32089:SF112">
    <property type="entry name" value="LYSOZYME-LIKE PROTEIN-RELATED"/>
    <property type="match status" value="1"/>
</dbReference>
<feature type="domain" description="HAMP" evidence="6">
    <location>
        <begin position="189"/>
        <end position="243"/>
    </location>
</feature>
<name>A0ABQ1EIF1_9CLOT</name>
<dbReference type="SMART" id="SM00304">
    <property type="entry name" value="HAMP"/>
    <property type="match status" value="1"/>
</dbReference>
<evidence type="ECO:0000256" key="3">
    <source>
        <dbReference type="PROSITE-ProRule" id="PRU00284"/>
    </source>
</evidence>
<dbReference type="PROSITE" id="PS50111">
    <property type="entry name" value="CHEMOTAXIS_TRANSDUC_2"/>
    <property type="match status" value="1"/>
</dbReference>
<keyword evidence="4" id="KW-0812">Transmembrane</keyword>
<dbReference type="CDD" id="cd06225">
    <property type="entry name" value="HAMP"/>
    <property type="match status" value="1"/>
</dbReference>
<accession>A0ABQ1EIF1</accession>
<dbReference type="Gene3D" id="1.10.287.950">
    <property type="entry name" value="Methyl-accepting chemotaxis protein"/>
    <property type="match status" value="1"/>
</dbReference>
<keyword evidence="8" id="KW-1185">Reference proteome</keyword>
<protein>
    <recommendedName>
        <fullName evidence="9">Methyl-accepting chemotaxis protein</fullName>
    </recommendedName>
</protein>
<keyword evidence="4" id="KW-0472">Membrane</keyword>
<evidence type="ECO:0000259" key="5">
    <source>
        <dbReference type="PROSITE" id="PS50111"/>
    </source>
</evidence>
<dbReference type="EMBL" id="BMBA01000011">
    <property type="protein sequence ID" value="GFZ34408.1"/>
    <property type="molecule type" value="Genomic_DNA"/>
</dbReference>
<evidence type="ECO:0000313" key="7">
    <source>
        <dbReference type="EMBL" id="GFZ34408.1"/>
    </source>
</evidence>
<evidence type="ECO:0000256" key="1">
    <source>
        <dbReference type="ARBA" id="ARBA00023224"/>
    </source>
</evidence>
<reference evidence="7 8" key="1">
    <citation type="journal article" date="2021" name="Int. J. Syst. Evol. Microbiol.">
        <title>Clostridium zeae sp. nov., isolated from corn silage.</title>
        <authorList>
            <person name="Kobayashi H."/>
            <person name="Tanizawa Y."/>
            <person name="Yagura M."/>
            <person name="Sakamoto M."/>
            <person name="Ohkuma M."/>
            <person name="Tohno M."/>
        </authorList>
    </citation>
    <scope>NUCLEOTIDE SEQUENCE [LARGE SCALE GENOMIC DNA]</scope>
    <source>
        <strain evidence="7 8">CSC2</strain>
    </source>
</reference>
<dbReference type="Pfam" id="PF00672">
    <property type="entry name" value="HAMP"/>
    <property type="match status" value="1"/>
</dbReference>
<sequence length="548" mass="59067">MLRLSDLNSKIIELNDERLKPIVELEDIKTGIDAIKYDANTLMEETDSSTIANTKAAIATEVASVTKALDKYKSDSEFKTLLADFNSFLQAKDAFINSAEQRANEKAQGIQGQPGQQGQQGAPAAVSNFDSMKNALMKDFNKIIDKHVAEAKTTYDSSKVTYTTTRLALFGLIGVCALVSIVLSIIIIRAVTIPVRRVTSKLKEINESNGDLTQRINYNSNDEVGELSNNFDKFMDKLQTIIREVAVSADTISSSSDQLNVSTATSTESLEEISRTVMEISASTSDGAAAAEETTASLIEAASFSESTAVASKNTTSNGRKAKEAAENGELKVNEIVESITEIAESSKEVSSIINDLDVSSKKIGDIIKIITSISEQTNLLALNAAIEAARAGEAGKGFNVVSDEIRKLADESNNAAKEIAELVKENQIKSATAVQSVSEVEGKVALGVSKASEVRETIQNIIDSIQNIATQIEQIDDANEQQARSTKEIEKAIGNIASTSNEIAGRTENMSASVQEQLSAMSEIERTTDELFEMSKKLKEITSGFRV</sequence>
<evidence type="ECO:0000313" key="8">
    <source>
        <dbReference type="Proteomes" id="UP000663802"/>
    </source>
</evidence>
<dbReference type="InterPro" id="IPR004089">
    <property type="entry name" value="MCPsignal_dom"/>
</dbReference>
<dbReference type="InterPro" id="IPR024478">
    <property type="entry name" value="HlyB_4HB_MCP"/>
</dbReference>
<comment type="similarity">
    <text evidence="2">Belongs to the methyl-accepting chemotaxis (MCP) protein family.</text>
</comment>
<evidence type="ECO:0000256" key="2">
    <source>
        <dbReference type="ARBA" id="ARBA00029447"/>
    </source>
</evidence>
<dbReference type="SMART" id="SM00283">
    <property type="entry name" value="MA"/>
    <property type="match status" value="1"/>
</dbReference>
<keyword evidence="1 3" id="KW-0807">Transducer</keyword>
<dbReference type="InterPro" id="IPR003660">
    <property type="entry name" value="HAMP_dom"/>
</dbReference>
<proteinExistence type="inferred from homology"/>
<evidence type="ECO:0008006" key="9">
    <source>
        <dbReference type="Google" id="ProtNLM"/>
    </source>
</evidence>
<dbReference type="Pfam" id="PF12729">
    <property type="entry name" value="4HB_MCP_1"/>
    <property type="match status" value="1"/>
</dbReference>
<dbReference type="SUPFAM" id="SSF58104">
    <property type="entry name" value="Methyl-accepting chemotaxis protein (MCP) signaling domain"/>
    <property type="match status" value="1"/>
</dbReference>
<dbReference type="Proteomes" id="UP000663802">
    <property type="component" value="Unassembled WGS sequence"/>
</dbReference>
<evidence type="ECO:0000256" key="4">
    <source>
        <dbReference type="SAM" id="Phobius"/>
    </source>
</evidence>
<organism evidence="7 8">
    <name type="scientific">Clostridium zeae</name>
    <dbReference type="NCBI Taxonomy" id="2759022"/>
    <lineage>
        <taxon>Bacteria</taxon>
        <taxon>Bacillati</taxon>
        <taxon>Bacillota</taxon>
        <taxon>Clostridia</taxon>
        <taxon>Eubacteriales</taxon>
        <taxon>Clostridiaceae</taxon>
        <taxon>Clostridium</taxon>
    </lineage>
</organism>
<comment type="caution">
    <text evidence="7">The sequence shown here is derived from an EMBL/GenBank/DDBJ whole genome shotgun (WGS) entry which is preliminary data.</text>
</comment>
<dbReference type="Gene3D" id="6.10.340.10">
    <property type="match status" value="1"/>
</dbReference>
<keyword evidence="4" id="KW-1133">Transmembrane helix</keyword>
<dbReference type="PROSITE" id="PS50885">
    <property type="entry name" value="HAMP"/>
    <property type="match status" value="1"/>
</dbReference>
<gene>
    <name evidence="7" type="ORF">CSC2_49340</name>
</gene>
<feature type="transmembrane region" description="Helical" evidence="4">
    <location>
        <begin position="167"/>
        <end position="191"/>
    </location>
</feature>
<evidence type="ECO:0000259" key="6">
    <source>
        <dbReference type="PROSITE" id="PS50885"/>
    </source>
</evidence>